<evidence type="ECO:0000256" key="1">
    <source>
        <dbReference type="ARBA" id="ARBA00023239"/>
    </source>
</evidence>
<accession>A0A645BFH9</accession>
<dbReference type="GO" id="GO:0005737">
    <property type="term" value="C:cytoplasm"/>
    <property type="evidence" value="ECO:0007669"/>
    <property type="project" value="TreeGrafter"/>
</dbReference>
<feature type="domain" description="Amidohydrolase-related" evidence="2">
    <location>
        <begin position="117"/>
        <end position="334"/>
    </location>
</feature>
<dbReference type="Gene3D" id="3.20.20.140">
    <property type="entry name" value="Metal-dependent hydrolases"/>
    <property type="match status" value="1"/>
</dbReference>
<dbReference type="InterPro" id="IPR032466">
    <property type="entry name" value="Metal_Hydrolase"/>
</dbReference>
<name>A0A645BFH9_9ZZZZ</name>
<dbReference type="SUPFAM" id="SSF51556">
    <property type="entry name" value="Metallo-dependent hydrolases"/>
    <property type="match status" value="1"/>
</dbReference>
<dbReference type="PANTHER" id="PTHR21240:SF28">
    <property type="entry name" value="ISO-OROTATE DECARBOXYLASE (EUROFUNG)"/>
    <property type="match status" value="1"/>
</dbReference>
<organism evidence="3">
    <name type="scientific">bioreactor metagenome</name>
    <dbReference type="NCBI Taxonomy" id="1076179"/>
    <lineage>
        <taxon>unclassified sequences</taxon>
        <taxon>metagenomes</taxon>
        <taxon>ecological metagenomes</taxon>
    </lineage>
</organism>
<sequence length="344" mass="39829">MMYDYFHRTDLDEAFYTDHILPRLPHTIIDAHAHFNLPEHVTRITKETIAGDWALECGLLMSYEEACAYYRTLFPDHIVHMTALPWPLREADTIANNEYVSKLSKLPHLCGLMTIRPEYGAAMIEQSYVEGGFSGFKPYPYMASAIKGAEVSIFDFMTHEQFALADRLHAPVLLHLPRAGRLPAPDNVSEIRTILDRYPNVKLVIAHFGRCFNVEYFEQALESLGEDIHRVWFDTAAVLNPAVHRLALAELNYHKILFGTDFPILLWHGKREWKNGTYINLCRENFSWNKHLYPEDEPNYTFFVYEQIKNMLDLIGDDEQKKQAIFFGNANEVYFDAPRGGVHL</sequence>
<dbReference type="InterPro" id="IPR006680">
    <property type="entry name" value="Amidohydro-rel"/>
</dbReference>
<proteinExistence type="predicted"/>
<dbReference type="EMBL" id="VSSQ01019655">
    <property type="protein sequence ID" value="MPM63886.1"/>
    <property type="molecule type" value="Genomic_DNA"/>
</dbReference>
<dbReference type="AlphaFoldDB" id="A0A645BFH9"/>
<dbReference type="GO" id="GO:0016787">
    <property type="term" value="F:hydrolase activity"/>
    <property type="evidence" value="ECO:0007669"/>
    <property type="project" value="InterPro"/>
</dbReference>
<dbReference type="GO" id="GO:0016831">
    <property type="term" value="F:carboxy-lyase activity"/>
    <property type="evidence" value="ECO:0007669"/>
    <property type="project" value="InterPro"/>
</dbReference>
<dbReference type="PANTHER" id="PTHR21240">
    <property type="entry name" value="2-AMINO-3-CARBOXYLMUCONATE-6-SEMIALDEHYDE DECARBOXYLASE"/>
    <property type="match status" value="1"/>
</dbReference>
<gene>
    <name evidence="3" type="ORF">SDC9_110770</name>
</gene>
<comment type="caution">
    <text evidence="3">The sequence shown here is derived from an EMBL/GenBank/DDBJ whole genome shotgun (WGS) entry which is preliminary data.</text>
</comment>
<evidence type="ECO:0000313" key="3">
    <source>
        <dbReference type="EMBL" id="MPM63886.1"/>
    </source>
</evidence>
<keyword evidence="1" id="KW-0456">Lyase</keyword>
<protein>
    <recommendedName>
        <fullName evidence="2">Amidohydrolase-related domain-containing protein</fullName>
    </recommendedName>
</protein>
<dbReference type="GO" id="GO:0019748">
    <property type="term" value="P:secondary metabolic process"/>
    <property type="evidence" value="ECO:0007669"/>
    <property type="project" value="TreeGrafter"/>
</dbReference>
<dbReference type="InterPro" id="IPR032465">
    <property type="entry name" value="ACMSD"/>
</dbReference>
<evidence type="ECO:0000259" key="2">
    <source>
        <dbReference type="Pfam" id="PF04909"/>
    </source>
</evidence>
<reference evidence="3" key="1">
    <citation type="submission" date="2019-08" db="EMBL/GenBank/DDBJ databases">
        <authorList>
            <person name="Kucharzyk K."/>
            <person name="Murdoch R.W."/>
            <person name="Higgins S."/>
            <person name="Loffler F."/>
        </authorList>
    </citation>
    <scope>NUCLEOTIDE SEQUENCE</scope>
</reference>
<dbReference type="Pfam" id="PF04909">
    <property type="entry name" value="Amidohydro_2"/>
    <property type="match status" value="1"/>
</dbReference>